<dbReference type="InterPro" id="IPR036942">
    <property type="entry name" value="Beta-barrel_TonB_sf"/>
</dbReference>
<keyword evidence="4 8" id="KW-0812">Transmembrane</keyword>
<dbReference type="Pfam" id="PF07715">
    <property type="entry name" value="Plug"/>
    <property type="match status" value="1"/>
</dbReference>
<evidence type="ECO:0000256" key="4">
    <source>
        <dbReference type="ARBA" id="ARBA00022692"/>
    </source>
</evidence>
<evidence type="ECO:0000256" key="6">
    <source>
        <dbReference type="ARBA" id="ARBA00023136"/>
    </source>
</evidence>
<dbReference type="AlphaFoldDB" id="S3NMY6"/>
<gene>
    <name evidence="12" type="ORF">F945_01316</name>
</gene>
<dbReference type="Gene3D" id="2.40.170.20">
    <property type="entry name" value="TonB-dependent receptor, beta-barrel domain"/>
    <property type="match status" value="1"/>
</dbReference>
<dbReference type="CDD" id="cd01347">
    <property type="entry name" value="ligand_gated_channel"/>
    <property type="match status" value="1"/>
</dbReference>
<dbReference type="InterPro" id="IPR000531">
    <property type="entry name" value="Beta-barrel_TonB"/>
</dbReference>
<dbReference type="PANTHER" id="PTHR47234:SF1">
    <property type="entry name" value="TONB-DEPENDENT RECEPTOR"/>
    <property type="match status" value="1"/>
</dbReference>
<dbReference type="HOGENOM" id="CLU_009563_0_0_6"/>
<sequence length="943" mass="103858">MLRSYQPLALQLTHFKKNPYHKIIRSMIYLSVFMGATQSTAWAEELSDDAVVLPVIEMEAQHKQKALKEGNMDIPRTEDDVQPYTVITAEKIKNTGASNVSDLITKLLPQATSTPNISGSGFSGTTSQINLRGLGTNHTLILINGRRTAGMGNRGDAEGNDQPNLNNIPLEAIERIEVLPTSASAIYGSGAIGGVINVVLKRDYVGTDVSVRYENTTDNNQPVKSVNLVTGFALEDGRTQVLFTASKRDQDELTHFDKNWRNMGRALQLQNNPDSIHNASSPPAGHLVNLRIKNADGSYTAAHIPKGWDGDPNKLGKGYALGLSDQMGAWSGNSPVALETKTESYSLAINRNFTDRLNVYLEGAYDKEEGKHLTTPHGYGVVTYKANNPANPFGKDVQVNYPVNWSDLGEKAYRLTENESKRIATGFTFDLTPDFTVSADYSWSQADILVNYPRRGSKNPGAIAWGKDLDAGLIDLIKDTTTEGTDVISKYWSYPKTQTRSTVNNFALRGAGSVYTWYAGDISMASGLEYSKTETEGFADYQHVDNPWQKPIERNMETKSAYLELSIPFISPEMNLPWAKMFDVQVAGRYEEFNIDSSTPQYIQDKLTGYNSVLTGYDIQPKTKFDAISPTIGFRFAPNDQILLRASYSEGFIAPEINKLALPVSSDVHNATLIDPKTGKEVTGYTSISGGNPSLTPEASKSYNLGVVFTPTIVPDLRLSVDYFRIEKDNNITAPTAEYVLQNEAQFPERVIRNDKGEVDTINTQPFNALGLKTSGIDTALSYSFDSLLGASNLNLGYTYVDEFTQQASLVGGWHSQLNGSASGNPVRHRANASFTFKPNDTWTFGWGAQYYSGYNISNAVAILNQTGVASESLKIDGEVFHDIFARARIKVPGVKQINSAELGFGINNLFDTYTLDMSGTNYISRYSNAIGRNYYLNLKLSF</sequence>
<dbReference type="InterPro" id="IPR037066">
    <property type="entry name" value="Plug_dom_sf"/>
</dbReference>
<evidence type="ECO:0000256" key="3">
    <source>
        <dbReference type="ARBA" id="ARBA00022452"/>
    </source>
</evidence>
<dbReference type="InterPro" id="IPR039426">
    <property type="entry name" value="TonB-dep_rcpt-like"/>
</dbReference>
<dbReference type="PATRIC" id="fig|421052.3.peg.1287"/>
<keyword evidence="3 8" id="KW-1134">Transmembrane beta strand</keyword>
<keyword evidence="5 9" id="KW-0798">TonB box</keyword>
<keyword evidence="2 8" id="KW-0813">Transport</keyword>
<evidence type="ECO:0000256" key="5">
    <source>
        <dbReference type="ARBA" id="ARBA00023077"/>
    </source>
</evidence>
<evidence type="ECO:0000259" key="10">
    <source>
        <dbReference type="Pfam" id="PF00593"/>
    </source>
</evidence>
<comment type="caution">
    <text evidence="12">The sequence shown here is derived from an EMBL/GenBank/DDBJ whole genome shotgun (WGS) entry which is preliminary data.</text>
</comment>
<dbReference type="InterPro" id="IPR012910">
    <property type="entry name" value="Plug_dom"/>
</dbReference>
<reference evidence="12 13" key="1">
    <citation type="submission" date="2013-06" db="EMBL/GenBank/DDBJ databases">
        <title>The Genome Sequence of Acinetobacter rudis CIP 110305.</title>
        <authorList>
            <consortium name="The Broad Institute Genome Sequencing Platform"/>
            <consortium name="The Broad Institute Genome Sequencing Center for Infectious Disease"/>
            <person name="Cerqueira G."/>
            <person name="Feldgarden M."/>
            <person name="Courvalin P."/>
            <person name="Perichon B."/>
            <person name="Grillot-Courvalin C."/>
            <person name="Clermont D."/>
            <person name="Rocha E."/>
            <person name="Yoon E.-J."/>
            <person name="Nemec A."/>
            <person name="Young S.K."/>
            <person name="Zeng Q."/>
            <person name="Gargeya S."/>
            <person name="Fitzgerald M."/>
            <person name="Abouelleil A."/>
            <person name="Alvarado L."/>
            <person name="Berlin A.M."/>
            <person name="Chapman S.B."/>
            <person name="Dewar J."/>
            <person name="Goldberg J."/>
            <person name="Griggs A."/>
            <person name="Gujja S."/>
            <person name="Hansen M."/>
            <person name="Howarth C."/>
            <person name="Imamovic A."/>
            <person name="Larimer J."/>
            <person name="McCowan C."/>
            <person name="Murphy C."/>
            <person name="Pearson M."/>
            <person name="Priest M."/>
            <person name="Roberts A."/>
            <person name="Saif S."/>
            <person name="Shea T."/>
            <person name="Sykes S."/>
            <person name="Wortman J."/>
            <person name="Nusbaum C."/>
            <person name="Birren B."/>
        </authorList>
    </citation>
    <scope>NUCLEOTIDE SEQUENCE [LARGE SCALE GENOMIC DNA]</scope>
    <source>
        <strain evidence="12 13">CIP 110305</strain>
    </source>
</reference>
<feature type="domain" description="TonB-dependent receptor plug" evidence="11">
    <location>
        <begin position="80"/>
        <end position="195"/>
    </location>
</feature>
<dbReference type="STRING" id="632955.GCA_000829675_01286"/>
<keyword evidence="7 8" id="KW-0998">Cell outer membrane</keyword>
<dbReference type="GO" id="GO:0009279">
    <property type="term" value="C:cell outer membrane"/>
    <property type="evidence" value="ECO:0007669"/>
    <property type="project" value="UniProtKB-SubCell"/>
</dbReference>
<proteinExistence type="inferred from homology"/>
<evidence type="ECO:0000256" key="8">
    <source>
        <dbReference type="PROSITE-ProRule" id="PRU01360"/>
    </source>
</evidence>
<dbReference type="Pfam" id="PF00593">
    <property type="entry name" value="TonB_dep_Rec_b-barrel"/>
    <property type="match status" value="1"/>
</dbReference>
<evidence type="ECO:0000259" key="11">
    <source>
        <dbReference type="Pfam" id="PF07715"/>
    </source>
</evidence>
<evidence type="ECO:0000256" key="9">
    <source>
        <dbReference type="RuleBase" id="RU003357"/>
    </source>
</evidence>
<dbReference type="PROSITE" id="PS52016">
    <property type="entry name" value="TONB_DEPENDENT_REC_3"/>
    <property type="match status" value="1"/>
</dbReference>
<protein>
    <recommendedName>
        <fullName evidence="14">Iron complex outermembrane recepter protein</fullName>
    </recommendedName>
</protein>
<keyword evidence="6 8" id="KW-0472">Membrane</keyword>
<evidence type="ECO:0000256" key="1">
    <source>
        <dbReference type="ARBA" id="ARBA00004571"/>
    </source>
</evidence>
<comment type="subcellular location">
    <subcellularLocation>
        <location evidence="1 8">Cell outer membrane</location>
        <topology evidence="1 8">Multi-pass membrane protein</topology>
    </subcellularLocation>
</comment>
<evidence type="ECO:0000256" key="7">
    <source>
        <dbReference type="ARBA" id="ARBA00023237"/>
    </source>
</evidence>
<dbReference type="EMBL" id="ATGI01000013">
    <property type="protein sequence ID" value="EPF75649.1"/>
    <property type="molecule type" value="Genomic_DNA"/>
</dbReference>
<accession>S3NMY6</accession>
<organism evidence="12 13">
    <name type="scientific">Acinetobacter rudis CIP 110305</name>
    <dbReference type="NCBI Taxonomy" id="421052"/>
    <lineage>
        <taxon>Bacteria</taxon>
        <taxon>Pseudomonadati</taxon>
        <taxon>Pseudomonadota</taxon>
        <taxon>Gammaproteobacteria</taxon>
        <taxon>Moraxellales</taxon>
        <taxon>Moraxellaceae</taxon>
        <taxon>Acinetobacter</taxon>
    </lineage>
</organism>
<name>S3NMY6_9GAMM</name>
<feature type="domain" description="TonB-dependent receptor-like beta-barrel" evidence="10">
    <location>
        <begin position="377"/>
        <end position="910"/>
    </location>
</feature>
<evidence type="ECO:0000313" key="12">
    <source>
        <dbReference type="EMBL" id="EPF75649.1"/>
    </source>
</evidence>
<dbReference type="PANTHER" id="PTHR47234">
    <property type="match status" value="1"/>
</dbReference>
<dbReference type="SUPFAM" id="SSF56935">
    <property type="entry name" value="Porins"/>
    <property type="match status" value="1"/>
</dbReference>
<dbReference type="Proteomes" id="UP000014568">
    <property type="component" value="Unassembled WGS sequence"/>
</dbReference>
<evidence type="ECO:0008006" key="14">
    <source>
        <dbReference type="Google" id="ProtNLM"/>
    </source>
</evidence>
<keyword evidence="13" id="KW-1185">Reference proteome</keyword>
<dbReference type="eggNOG" id="COG4206">
    <property type="taxonomic scope" value="Bacteria"/>
</dbReference>
<comment type="similarity">
    <text evidence="8 9">Belongs to the TonB-dependent receptor family.</text>
</comment>
<evidence type="ECO:0000256" key="2">
    <source>
        <dbReference type="ARBA" id="ARBA00022448"/>
    </source>
</evidence>
<evidence type="ECO:0000313" key="13">
    <source>
        <dbReference type="Proteomes" id="UP000014568"/>
    </source>
</evidence>
<dbReference type="Gene3D" id="2.170.130.10">
    <property type="entry name" value="TonB-dependent receptor, plug domain"/>
    <property type="match status" value="1"/>
</dbReference>